<evidence type="ECO:0000256" key="4">
    <source>
        <dbReference type="ARBA" id="ARBA00023136"/>
    </source>
</evidence>
<feature type="transmembrane region" description="Helical" evidence="5">
    <location>
        <begin position="86"/>
        <end position="111"/>
    </location>
</feature>
<dbReference type="InterPro" id="IPR052527">
    <property type="entry name" value="Metal_cation-efflux_comp"/>
</dbReference>
<evidence type="ECO:0000256" key="2">
    <source>
        <dbReference type="ARBA" id="ARBA00022692"/>
    </source>
</evidence>
<gene>
    <name evidence="6" type="ordered locus">PMM1104</name>
</gene>
<evidence type="ECO:0000256" key="3">
    <source>
        <dbReference type="ARBA" id="ARBA00022989"/>
    </source>
</evidence>
<dbReference type="Pfam" id="PF04191">
    <property type="entry name" value="PEMT"/>
    <property type="match status" value="1"/>
</dbReference>
<evidence type="ECO:0000313" key="6">
    <source>
        <dbReference type="EMBL" id="CAE19563.1"/>
    </source>
</evidence>
<dbReference type="eggNOG" id="COG2020">
    <property type="taxonomic scope" value="Bacteria"/>
</dbReference>
<dbReference type="OrthoDB" id="5471300at2"/>
<evidence type="ECO:0000313" key="7">
    <source>
        <dbReference type="Proteomes" id="UP000001026"/>
    </source>
</evidence>
<feature type="transmembrane region" description="Helical" evidence="5">
    <location>
        <begin position="44"/>
        <end position="65"/>
    </location>
</feature>
<accession>Q7V0Z0</accession>
<dbReference type="AlphaFoldDB" id="Q7V0Z0"/>
<evidence type="ECO:0000256" key="1">
    <source>
        <dbReference type="ARBA" id="ARBA00004127"/>
    </source>
</evidence>
<keyword evidence="3 5" id="KW-1133">Transmembrane helix</keyword>
<dbReference type="Gene3D" id="1.20.120.1630">
    <property type="match status" value="1"/>
</dbReference>
<dbReference type="HOGENOM" id="CLU_065200_5_0_3"/>
<feature type="transmembrane region" description="Helical" evidence="5">
    <location>
        <begin position="12"/>
        <end position="32"/>
    </location>
</feature>
<dbReference type="RefSeq" id="WP_011132737.1">
    <property type="nucleotide sequence ID" value="NC_005072.1"/>
</dbReference>
<dbReference type="EMBL" id="BX548174">
    <property type="protein sequence ID" value="CAE19563.1"/>
    <property type="molecule type" value="Genomic_DNA"/>
</dbReference>
<dbReference type="Proteomes" id="UP000001026">
    <property type="component" value="Chromosome"/>
</dbReference>
<sequence length="157" mass="18762">MSKLHLKRFLKKSYEFSLVLFQFFIIILHFIHLEFIPKKEIMQVNFFFSFVGFLLIIISTIVMLISIKDLGRNLSPFPRPTVNGNLTTSGIYSFIRHPMYYSLILISFGFFITKLSFYHLFLTISLALIIKLKIILEEKYLNKKFKNYFIYTDKVKY</sequence>
<dbReference type="PANTHER" id="PTHR43847">
    <property type="entry name" value="BLL3993 PROTEIN"/>
    <property type="match status" value="1"/>
</dbReference>
<evidence type="ECO:0000256" key="5">
    <source>
        <dbReference type="SAM" id="Phobius"/>
    </source>
</evidence>
<dbReference type="InterPro" id="IPR007318">
    <property type="entry name" value="Phopholipid_MeTrfase"/>
</dbReference>
<organism evidence="6 7">
    <name type="scientific">Prochlorococcus marinus subsp. pastoris (strain CCMP1986 / NIES-2087 / MED4)</name>
    <dbReference type="NCBI Taxonomy" id="59919"/>
    <lineage>
        <taxon>Bacteria</taxon>
        <taxon>Bacillati</taxon>
        <taxon>Cyanobacteriota</taxon>
        <taxon>Cyanophyceae</taxon>
        <taxon>Synechococcales</taxon>
        <taxon>Prochlorococcaceae</taxon>
        <taxon>Prochlorococcus</taxon>
    </lineage>
</organism>
<proteinExistence type="predicted"/>
<evidence type="ECO:0008006" key="8">
    <source>
        <dbReference type="Google" id="ProtNLM"/>
    </source>
</evidence>
<comment type="subcellular location">
    <subcellularLocation>
        <location evidence="1">Endomembrane system</location>
        <topology evidence="1">Multi-pass membrane protein</topology>
    </subcellularLocation>
</comment>
<dbReference type="KEGG" id="pmm:PMM1104"/>
<keyword evidence="2 5" id="KW-0812">Transmembrane</keyword>
<dbReference type="GO" id="GO:0012505">
    <property type="term" value="C:endomembrane system"/>
    <property type="evidence" value="ECO:0007669"/>
    <property type="project" value="UniProtKB-SubCell"/>
</dbReference>
<name>Q7V0Z0_PROMP</name>
<keyword evidence="4 5" id="KW-0472">Membrane</keyword>
<dbReference type="PANTHER" id="PTHR43847:SF1">
    <property type="entry name" value="BLL3993 PROTEIN"/>
    <property type="match status" value="1"/>
</dbReference>
<reference evidence="6 7" key="1">
    <citation type="journal article" date="2003" name="Nature">
        <title>Genome divergence in two Prochlorococcus ecotypes reflects oceanic niche differentiation.</title>
        <authorList>
            <person name="Rocap G."/>
            <person name="Larimer F.W."/>
            <person name="Lamerdin J.E."/>
            <person name="Malfatti S."/>
            <person name="Chain P."/>
            <person name="Ahlgren N.A."/>
            <person name="Arellano A."/>
            <person name="Coleman M."/>
            <person name="Hauser L."/>
            <person name="Hess W.R."/>
            <person name="Johnson Z.I."/>
            <person name="Land M.L."/>
            <person name="Lindell D."/>
            <person name="Post A.F."/>
            <person name="Regala W."/>
            <person name="Shah M."/>
            <person name="Shaw S.L."/>
            <person name="Steglich C."/>
            <person name="Sullivan M.B."/>
            <person name="Ting C.S."/>
            <person name="Tolonen A."/>
            <person name="Webb E.A."/>
            <person name="Zinser E.R."/>
            <person name="Chisholm S.W."/>
        </authorList>
    </citation>
    <scope>NUCLEOTIDE SEQUENCE [LARGE SCALE GENOMIC DNA]</scope>
    <source>
        <strain evidence="7">CCMP1986 / NIES-2087 / MED4</strain>
    </source>
</reference>
<protein>
    <recommendedName>
        <fullName evidence="8">Isoprenylcysteine carboxylmethyltransferase family protein</fullName>
    </recommendedName>
</protein>
<dbReference type="STRING" id="59919.PMM1104"/>